<keyword evidence="5" id="KW-1185">Reference proteome</keyword>
<dbReference type="Pfam" id="PF01501">
    <property type="entry name" value="Glyco_transf_8"/>
    <property type="match status" value="1"/>
</dbReference>
<dbReference type="CDD" id="cd04194">
    <property type="entry name" value="GT8_A4GalT_like"/>
    <property type="match status" value="1"/>
</dbReference>
<dbReference type="SUPFAM" id="SSF53448">
    <property type="entry name" value="Nucleotide-diphospho-sugar transferases"/>
    <property type="match status" value="1"/>
</dbReference>
<sequence length="368" mass="41708">MNKQTVQLVFCVDDRFCLPLGVLLRSILATTERTLSVHILTQGVSEQHRQRIEAELCSPHEVRWYQVDSAGLENLSLSAAFSQRLSLATYYRFLLGNLLSPDIDKVLYLDADMLVNEDIGHLYDSNLGNAIVGAVSDSKLSDEQRWQHLELSQPYYFNAGMLLVNMTAWRSMDVAEQCWQWVERGIDFAYNDQDILNLVLNGHVALLDTRWNQQSHGLRLQQGGIVHFTGAEKPWHASCVHPLLERYRALWHDSAYKDVAAEHALDAFDKRSLQRLSQQTNNQGAIWIYGAGQRGRRLAAFLQENLPQLNIKGFVDRAQTGQFQGVPIVSALPHGANEPVLIASEPHYEAIRQTLLAETTDQHRIITL</sequence>
<keyword evidence="2" id="KW-0808">Transferase</keyword>
<reference evidence="4 5" key="1">
    <citation type="submission" date="2021-10" db="EMBL/GenBank/DDBJ databases">
        <title>Draft genome of Aestuariibacter halophilus JC2043.</title>
        <authorList>
            <person name="Emsley S.A."/>
            <person name="Pfannmuller K.M."/>
            <person name="Ushijima B."/>
            <person name="Saw J.H."/>
            <person name="Videau P."/>
        </authorList>
    </citation>
    <scope>NUCLEOTIDE SEQUENCE [LARGE SCALE GENOMIC DNA]</scope>
    <source>
        <strain evidence="4 5">JC2043</strain>
    </source>
</reference>
<dbReference type="Gene3D" id="3.40.50.720">
    <property type="entry name" value="NAD(P)-binding Rossmann-like Domain"/>
    <property type="match status" value="1"/>
</dbReference>
<comment type="caution">
    <text evidence="4">The sequence shown here is derived from an EMBL/GenBank/DDBJ whole genome shotgun (WGS) entry which is preliminary data.</text>
</comment>
<dbReference type="InterPro" id="IPR050748">
    <property type="entry name" value="Glycosyltrans_8_dom-fam"/>
</dbReference>
<keyword evidence="1" id="KW-0328">Glycosyltransferase</keyword>
<name>A0ABS8G4Q2_9ALTE</name>
<dbReference type="PANTHER" id="PTHR13778">
    <property type="entry name" value="GLYCOSYLTRANSFERASE 8 DOMAIN-CONTAINING PROTEIN"/>
    <property type="match status" value="1"/>
</dbReference>
<proteinExistence type="predicted"/>
<dbReference type="RefSeq" id="WP_229157027.1">
    <property type="nucleotide sequence ID" value="NZ_JAJEWP010000001.1"/>
</dbReference>
<evidence type="ECO:0000313" key="5">
    <source>
        <dbReference type="Proteomes" id="UP001520878"/>
    </source>
</evidence>
<dbReference type="Gene3D" id="3.90.550.10">
    <property type="entry name" value="Spore Coat Polysaccharide Biosynthesis Protein SpsA, Chain A"/>
    <property type="match status" value="1"/>
</dbReference>
<dbReference type="InterPro" id="IPR029044">
    <property type="entry name" value="Nucleotide-diphossugar_trans"/>
</dbReference>
<gene>
    <name evidence="4" type="ORF">LJ739_02520</name>
</gene>
<organism evidence="4 5">
    <name type="scientific">Fluctibacter halophilus</name>
    <dbReference type="NCBI Taxonomy" id="226011"/>
    <lineage>
        <taxon>Bacteria</taxon>
        <taxon>Pseudomonadati</taxon>
        <taxon>Pseudomonadota</taxon>
        <taxon>Gammaproteobacteria</taxon>
        <taxon>Alteromonadales</taxon>
        <taxon>Alteromonadaceae</taxon>
        <taxon>Fluctibacter</taxon>
    </lineage>
</organism>
<evidence type="ECO:0000256" key="2">
    <source>
        <dbReference type="ARBA" id="ARBA00022679"/>
    </source>
</evidence>
<evidence type="ECO:0000256" key="3">
    <source>
        <dbReference type="ARBA" id="ARBA00022723"/>
    </source>
</evidence>
<dbReference type="PANTHER" id="PTHR13778:SF47">
    <property type="entry name" value="LIPOPOLYSACCHARIDE 1,3-GALACTOSYLTRANSFERASE"/>
    <property type="match status" value="1"/>
</dbReference>
<accession>A0ABS8G4Q2</accession>
<dbReference type="EMBL" id="JAJEWP010000001">
    <property type="protein sequence ID" value="MCC2615116.1"/>
    <property type="molecule type" value="Genomic_DNA"/>
</dbReference>
<evidence type="ECO:0000313" key="4">
    <source>
        <dbReference type="EMBL" id="MCC2615116.1"/>
    </source>
</evidence>
<evidence type="ECO:0000256" key="1">
    <source>
        <dbReference type="ARBA" id="ARBA00022676"/>
    </source>
</evidence>
<protein>
    <submittedName>
        <fullName evidence="4">Glycosyltransferase family 8 protein</fullName>
    </submittedName>
</protein>
<keyword evidence="3" id="KW-0479">Metal-binding</keyword>
<dbReference type="InterPro" id="IPR002495">
    <property type="entry name" value="Glyco_trans_8"/>
</dbReference>
<dbReference type="Proteomes" id="UP001520878">
    <property type="component" value="Unassembled WGS sequence"/>
</dbReference>